<dbReference type="FunFam" id="3.40.50.2000:FF:000103">
    <property type="entry name" value="Glycosyltransferase"/>
    <property type="match status" value="1"/>
</dbReference>
<dbReference type="AlphaFoldDB" id="A0AAV6J4F6"/>
<keyword evidence="2" id="KW-0328">Glycosyltransferase</keyword>
<evidence type="ECO:0000256" key="3">
    <source>
        <dbReference type="ARBA" id="ARBA00022679"/>
    </source>
</evidence>
<dbReference type="EMBL" id="JACTNZ010000009">
    <property type="protein sequence ID" value="KAG5533584.1"/>
    <property type="molecule type" value="Genomic_DNA"/>
</dbReference>
<dbReference type="Proteomes" id="UP000823749">
    <property type="component" value="Chromosome 9"/>
</dbReference>
<accession>A0AAV6J4F6</accession>
<dbReference type="GO" id="GO:0035251">
    <property type="term" value="F:UDP-glucosyltransferase activity"/>
    <property type="evidence" value="ECO:0007669"/>
    <property type="project" value="TreeGrafter"/>
</dbReference>
<dbReference type="InterPro" id="IPR058980">
    <property type="entry name" value="Glyco_transf_N"/>
</dbReference>
<evidence type="ECO:0000256" key="1">
    <source>
        <dbReference type="ARBA" id="ARBA00009995"/>
    </source>
</evidence>
<feature type="domain" description="Glycosyltransferase N-terminal" evidence="5">
    <location>
        <begin position="1"/>
        <end position="246"/>
    </location>
</feature>
<keyword evidence="3" id="KW-0808">Transferase</keyword>
<keyword evidence="4" id="KW-0732">Signal</keyword>
<proteinExistence type="inferred from homology"/>
<feature type="chain" id="PRO_5043450875" description="Glycosyltransferase N-terminal domain-containing protein" evidence="4">
    <location>
        <begin position="18"/>
        <end position="306"/>
    </location>
</feature>
<evidence type="ECO:0000313" key="7">
    <source>
        <dbReference type="Proteomes" id="UP000823749"/>
    </source>
</evidence>
<evidence type="ECO:0000256" key="4">
    <source>
        <dbReference type="SAM" id="SignalP"/>
    </source>
</evidence>
<organism evidence="6 7">
    <name type="scientific">Rhododendron griersonianum</name>
    <dbReference type="NCBI Taxonomy" id="479676"/>
    <lineage>
        <taxon>Eukaryota</taxon>
        <taxon>Viridiplantae</taxon>
        <taxon>Streptophyta</taxon>
        <taxon>Embryophyta</taxon>
        <taxon>Tracheophyta</taxon>
        <taxon>Spermatophyta</taxon>
        <taxon>Magnoliopsida</taxon>
        <taxon>eudicotyledons</taxon>
        <taxon>Gunneridae</taxon>
        <taxon>Pentapetalae</taxon>
        <taxon>asterids</taxon>
        <taxon>Ericales</taxon>
        <taxon>Ericaceae</taxon>
        <taxon>Ericoideae</taxon>
        <taxon>Rhodoreae</taxon>
        <taxon>Rhododendron</taxon>
    </lineage>
</organism>
<dbReference type="SUPFAM" id="SSF53756">
    <property type="entry name" value="UDP-Glycosyltransferase/glycogen phosphorylase"/>
    <property type="match status" value="1"/>
</dbReference>
<protein>
    <recommendedName>
        <fullName evidence="5">Glycosyltransferase N-terminal domain-containing protein</fullName>
    </recommendedName>
</protein>
<comment type="similarity">
    <text evidence="1">Belongs to the UDP-glycosyltransferase family.</text>
</comment>
<feature type="signal peptide" evidence="4">
    <location>
        <begin position="1"/>
        <end position="17"/>
    </location>
</feature>
<reference evidence="6" key="1">
    <citation type="submission" date="2020-08" db="EMBL/GenBank/DDBJ databases">
        <title>Plant Genome Project.</title>
        <authorList>
            <person name="Zhang R.-G."/>
        </authorList>
    </citation>
    <scope>NUCLEOTIDE SEQUENCE</scope>
    <source>
        <strain evidence="6">WSP0</strain>
        <tissue evidence="6">Leaf</tissue>
    </source>
</reference>
<evidence type="ECO:0000313" key="6">
    <source>
        <dbReference type="EMBL" id="KAG5533584.1"/>
    </source>
</evidence>
<evidence type="ECO:0000256" key="2">
    <source>
        <dbReference type="ARBA" id="ARBA00022676"/>
    </source>
</evidence>
<keyword evidence="7" id="KW-1185">Reference proteome</keyword>
<dbReference type="Gene3D" id="3.40.50.2000">
    <property type="entry name" value="Glycogen Phosphorylase B"/>
    <property type="match status" value="2"/>
</dbReference>
<sequence>MLPFMAHGHLIPFLALARQILQITNFTITIATTPLNTAYLRSAVASDPTLSESRRLRLAALPFNSSDHDLPPNTENPESLTPNQVITLFHSATALESPSHLLVADILAEEGRPPICIISDVFHGWATRVAEKIGTVNVSFTTCGAFGTAAYMSLWQNLPHKSTDSDEFPVQGFPDSCRFHRTMLNQFVRVADGTDPWSRFFKTQLALSLGSFAWLCNTTEQIEVLGLEVLRKYTGIPVWSIGPLLPPAMLNSNSSTLTQHSGRESGISTQKCIEWLDSKPNLSVIYISFGSQNTIGSSQMMELAKD</sequence>
<comment type="caution">
    <text evidence="6">The sequence shown here is derived from an EMBL/GenBank/DDBJ whole genome shotgun (WGS) entry which is preliminary data.</text>
</comment>
<gene>
    <name evidence="6" type="ORF">RHGRI_027686</name>
</gene>
<dbReference type="PANTHER" id="PTHR48047:SF107">
    <property type="entry name" value="UDP-GLYCOSYLTRANSFERASE 92A1-LIKE"/>
    <property type="match status" value="1"/>
</dbReference>
<name>A0AAV6J4F6_9ERIC</name>
<dbReference type="Pfam" id="PF26168">
    <property type="entry name" value="Glyco_transf_N"/>
    <property type="match status" value="1"/>
</dbReference>
<dbReference type="PANTHER" id="PTHR48047">
    <property type="entry name" value="GLYCOSYLTRANSFERASE"/>
    <property type="match status" value="1"/>
</dbReference>
<evidence type="ECO:0000259" key="5">
    <source>
        <dbReference type="Pfam" id="PF26168"/>
    </source>
</evidence>